<evidence type="ECO:0000313" key="2">
    <source>
        <dbReference type="EMBL" id="KAG5455726.1"/>
    </source>
</evidence>
<dbReference type="EMBL" id="JAEFCI010012893">
    <property type="protein sequence ID" value="KAG5455726.1"/>
    <property type="molecule type" value="Genomic_DNA"/>
</dbReference>
<feature type="compositionally biased region" description="Low complexity" evidence="1">
    <location>
        <begin position="267"/>
        <end position="276"/>
    </location>
</feature>
<feature type="compositionally biased region" description="Low complexity" evidence="1">
    <location>
        <begin position="243"/>
        <end position="258"/>
    </location>
</feature>
<name>A0A8H7ZLL8_9FUNG</name>
<feature type="region of interest" description="Disordered" evidence="1">
    <location>
        <begin position="44"/>
        <end position="69"/>
    </location>
</feature>
<dbReference type="Proteomes" id="UP000673691">
    <property type="component" value="Unassembled WGS sequence"/>
</dbReference>
<proteinExistence type="predicted"/>
<feature type="compositionally biased region" description="Basic and acidic residues" evidence="1">
    <location>
        <begin position="176"/>
        <end position="185"/>
    </location>
</feature>
<comment type="caution">
    <text evidence="2">The sequence shown here is derived from an EMBL/GenBank/DDBJ whole genome shotgun (WGS) entry which is preliminary data.</text>
</comment>
<organism evidence="2 3">
    <name type="scientific">Olpidium bornovanus</name>
    <dbReference type="NCBI Taxonomy" id="278681"/>
    <lineage>
        <taxon>Eukaryota</taxon>
        <taxon>Fungi</taxon>
        <taxon>Fungi incertae sedis</taxon>
        <taxon>Olpidiomycota</taxon>
        <taxon>Olpidiomycotina</taxon>
        <taxon>Olpidiomycetes</taxon>
        <taxon>Olpidiales</taxon>
        <taxon>Olpidiaceae</taxon>
        <taxon>Olpidium</taxon>
    </lineage>
</organism>
<protein>
    <submittedName>
        <fullName evidence="2">Uncharacterized protein</fullName>
    </submittedName>
</protein>
<feature type="compositionally biased region" description="Low complexity" evidence="1">
    <location>
        <begin position="291"/>
        <end position="331"/>
    </location>
</feature>
<evidence type="ECO:0000256" key="1">
    <source>
        <dbReference type="SAM" id="MobiDB-lite"/>
    </source>
</evidence>
<dbReference type="AlphaFoldDB" id="A0A8H7ZLL8"/>
<feature type="region of interest" description="Disordered" evidence="1">
    <location>
        <begin position="113"/>
        <end position="186"/>
    </location>
</feature>
<reference evidence="2 3" key="1">
    <citation type="journal article" name="Sci. Rep.">
        <title>Genome-scale phylogenetic analyses confirm Olpidium as the closest living zoosporic fungus to the non-flagellated, terrestrial fungi.</title>
        <authorList>
            <person name="Chang Y."/>
            <person name="Rochon D."/>
            <person name="Sekimoto S."/>
            <person name="Wang Y."/>
            <person name="Chovatia M."/>
            <person name="Sandor L."/>
            <person name="Salamov A."/>
            <person name="Grigoriev I.V."/>
            <person name="Stajich J.E."/>
            <person name="Spatafora J.W."/>
        </authorList>
    </citation>
    <scope>NUCLEOTIDE SEQUENCE [LARGE SCALE GENOMIC DNA]</scope>
    <source>
        <strain evidence="2">S191</strain>
    </source>
</reference>
<accession>A0A8H7ZLL8</accession>
<feature type="compositionally biased region" description="Gly residues" evidence="1">
    <location>
        <begin position="126"/>
        <end position="136"/>
    </location>
</feature>
<feature type="non-terminal residue" evidence="2">
    <location>
        <position position="377"/>
    </location>
</feature>
<gene>
    <name evidence="2" type="ORF">BJ554DRAFT_4757</name>
</gene>
<feature type="compositionally biased region" description="Basic and acidic residues" evidence="1">
    <location>
        <begin position="137"/>
        <end position="153"/>
    </location>
</feature>
<feature type="region of interest" description="Disordered" evidence="1">
    <location>
        <begin position="206"/>
        <end position="377"/>
    </location>
</feature>
<evidence type="ECO:0000313" key="3">
    <source>
        <dbReference type="Proteomes" id="UP000673691"/>
    </source>
</evidence>
<keyword evidence="3" id="KW-1185">Reference proteome</keyword>
<sequence>MSLLAEVVVVPAEHDGGLDHVQNLPRTLDAQEVLPLVTLRVGDRRPVPPKRAAGRGRRPVQRDVGQQDASPRVARFIYGSRRTVREKRPGEQLLDFDLRVGRLRRLPVAVGRPPRQRRGVHDDHGVVGGVEPAGGGPEERAEARPRLGDRAVAEPKVVVAGDDVARRPRPVPAAGRGREDGHEAPELALPLGSVQLPSPVEKVAQHEVGVGAVDEPQSPLGAQHQRRPAWRPPLPYFGRRQGRLPAAPGRPAAVPGGAVEAQHLTVQQQQGPAPAQGEHKTAGRRRRPPARRASSAGPGKAGAGSAAAQPAEQEQRAAAPAKPARGQAQQARRSRQCPAGQPVERAQNHSAACRPAAAPGRHLGGSCGRPPLPALCG</sequence>